<gene>
    <name evidence="2" type="ORF">RB653_001964</name>
</gene>
<proteinExistence type="predicted"/>
<dbReference type="InterPro" id="IPR036812">
    <property type="entry name" value="NAD(P)_OxRdtase_dom_sf"/>
</dbReference>
<protein>
    <recommendedName>
        <fullName evidence="4">NADP-dependent oxidoreductase domain-containing protein</fullName>
    </recommendedName>
</protein>
<reference evidence="2 3" key="1">
    <citation type="submission" date="2023-11" db="EMBL/GenBank/DDBJ databases">
        <title>Dfirmibasis_genome.</title>
        <authorList>
            <person name="Edelbroek B."/>
            <person name="Kjellin J."/>
            <person name="Jerlstrom-Hultqvist J."/>
            <person name="Soderbom F."/>
        </authorList>
    </citation>
    <scope>NUCLEOTIDE SEQUENCE [LARGE SCALE GENOMIC DNA]</scope>
    <source>
        <strain evidence="2 3">TNS-C-14</strain>
    </source>
</reference>
<dbReference type="AlphaFoldDB" id="A0AAN7YV97"/>
<evidence type="ECO:0000313" key="2">
    <source>
        <dbReference type="EMBL" id="KAK5577027.1"/>
    </source>
</evidence>
<dbReference type="Proteomes" id="UP001344447">
    <property type="component" value="Unassembled WGS sequence"/>
</dbReference>
<name>A0AAN7YV97_9MYCE</name>
<evidence type="ECO:0008006" key="4">
    <source>
        <dbReference type="Google" id="ProtNLM"/>
    </source>
</evidence>
<evidence type="ECO:0000256" key="1">
    <source>
        <dbReference type="SAM" id="Coils"/>
    </source>
</evidence>
<keyword evidence="3" id="KW-1185">Reference proteome</keyword>
<feature type="coiled-coil region" evidence="1">
    <location>
        <begin position="428"/>
        <end position="455"/>
    </location>
</feature>
<comment type="caution">
    <text evidence="2">The sequence shown here is derived from an EMBL/GenBank/DDBJ whole genome shotgun (WGS) entry which is preliminary data.</text>
</comment>
<keyword evidence="1" id="KW-0175">Coiled coil</keyword>
<organism evidence="2 3">
    <name type="scientific">Dictyostelium firmibasis</name>
    <dbReference type="NCBI Taxonomy" id="79012"/>
    <lineage>
        <taxon>Eukaryota</taxon>
        <taxon>Amoebozoa</taxon>
        <taxon>Evosea</taxon>
        <taxon>Eumycetozoa</taxon>
        <taxon>Dictyostelia</taxon>
        <taxon>Dictyosteliales</taxon>
        <taxon>Dictyosteliaceae</taxon>
        <taxon>Dictyostelium</taxon>
    </lineage>
</organism>
<accession>A0AAN7YV97</accession>
<dbReference type="Gene3D" id="3.20.20.100">
    <property type="entry name" value="NADP-dependent oxidoreductase domain"/>
    <property type="match status" value="1"/>
</dbReference>
<dbReference type="SUPFAM" id="SSF51430">
    <property type="entry name" value="NAD(P)-linked oxidoreductase"/>
    <property type="match status" value="1"/>
</dbReference>
<dbReference type="EMBL" id="JAVFKY010000004">
    <property type="protein sequence ID" value="KAK5577027.1"/>
    <property type="molecule type" value="Genomic_DNA"/>
</dbReference>
<sequence length="533" mass="61560">MLRNFKINNSFKQQFIKLNNNLNYKFNNFSTIVSPNGGTPSSTHSYLLSKQQSFKTLNNNILPISLSRFAIDADNYTQYESEHKAVLIKSIKNGCNVIKSSNESKIVCDTLSDLLDKGEIKREELIYIKKTKPILNIDELSIKNINKQIKSALDDLYLNTLDIFLLDLNNINSGNKDEIIKKLKNEIFPHLEYLIENGNIQSYGISSNELVNGENGELPINEIITNSTTKQFPHLLFFEYPFNLYDNKALLSKNLNNQEISLTEFLKENKLTSLNSSPISIFDEIGRFEMVKNHHGENIENSLKESFNIAIHMETVNPIFKDSLQQKVIETDKELIGSLQWGHILVYEQSNSTLSNLWKWRKILATKIQPKVTEAILSVYGNHVMNSWGGNYRKAINQLFDIYTKSLEFQTYDKQLSLNHLFKQYINEDQYNQINENIKDNNQQQQQQQQQQQLSMDQKSLILSSIGSDILFESPNTLNQLKSLQIDIKLPTIVSNDNCDEKLINQEENFKNNILPSFTNLSNNIIKFINNYK</sequence>
<evidence type="ECO:0000313" key="3">
    <source>
        <dbReference type="Proteomes" id="UP001344447"/>
    </source>
</evidence>